<name>A0A8T0EP29_ARGBR</name>
<evidence type="ECO:0000313" key="2">
    <source>
        <dbReference type="EMBL" id="KAF8777121.1"/>
    </source>
</evidence>
<protein>
    <submittedName>
        <fullName evidence="2">Uncharacterized protein</fullName>
    </submittedName>
</protein>
<sequence length="336" mass="38157">MCREACKEAEAIKASNHCDGMSTERRHCGTNTCLCTMCRCGDHVCPQQIAQNLSQTLQDLDKREPSSWRKDPEPLHCLKNYYCPPHCAGTSKQRPTTNCLIPYKDKFNLGPPEQKESGVLHANHQPFAKHTNYMLDYSPYEIQASPISEIKLRKSDIGQSSLPFSSDTTHKKDFVWPPEGCKKLEKGKGEGRKSTLKVGDGPMTDQSSNMLDYKDLNVNERMPVRRPKDVFRPPTCRMEAETTSKASYPRWKDLPIQPVSKNITEDRCEPLKSDVRFLVTTYQEDFDGLHAALCPAKTVENYGRKAVEPKYRFVCAGSDHEYYECGNDNTDMAICK</sequence>
<dbReference type="Proteomes" id="UP000807504">
    <property type="component" value="Unassembled WGS sequence"/>
</dbReference>
<dbReference type="AlphaFoldDB" id="A0A8T0EP29"/>
<keyword evidence="3" id="KW-1185">Reference proteome</keyword>
<feature type="region of interest" description="Disordered" evidence="1">
    <location>
        <begin position="179"/>
        <end position="209"/>
    </location>
</feature>
<feature type="compositionally biased region" description="Basic and acidic residues" evidence="1">
    <location>
        <begin position="179"/>
        <end position="193"/>
    </location>
</feature>
<evidence type="ECO:0000313" key="3">
    <source>
        <dbReference type="Proteomes" id="UP000807504"/>
    </source>
</evidence>
<comment type="caution">
    <text evidence="2">The sequence shown here is derived from an EMBL/GenBank/DDBJ whole genome shotgun (WGS) entry which is preliminary data.</text>
</comment>
<dbReference type="EMBL" id="JABXBU010002072">
    <property type="protein sequence ID" value="KAF8777121.1"/>
    <property type="molecule type" value="Genomic_DNA"/>
</dbReference>
<proteinExistence type="predicted"/>
<evidence type="ECO:0000256" key="1">
    <source>
        <dbReference type="SAM" id="MobiDB-lite"/>
    </source>
</evidence>
<organism evidence="2 3">
    <name type="scientific">Argiope bruennichi</name>
    <name type="common">Wasp spider</name>
    <name type="synonym">Aranea bruennichi</name>
    <dbReference type="NCBI Taxonomy" id="94029"/>
    <lineage>
        <taxon>Eukaryota</taxon>
        <taxon>Metazoa</taxon>
        <taxon>Ecdysozoa</taxon>
        <taxon>Arthropoda</taxon>
        <taxon>Chelicerata</taxon>
        <taxon>Arachnida</taxon>
        <taxon>Araneae</taxon>
        <taxon>Araneomorphae</taxon>
        <taxon>Entelegynae</taxon>
        <taxon>Araneoidea</taxon>
        <taxon>Araneidae</taxon>
        <taxon>Argiope</taxon>
    </lineage>
</organism>
<gene>
    <name evidence="2" type="ORF">HNY73_014042</name>
</gene>
<accession>A0A8T0EP29</accession>
<reference evidence="2" key="2">
    <citation type="submission" date="2020-06" db="EMBL/GenBank/DDBJ databases">
        <authorList>
            <person name="Sheffer M."/>
        </authorList>
    </citation>
    <scope>NUCLEOTIDE SEQUENCE</scope>
</reference>
<reference evidence="2" key="1">
    <citation type="journal article" date="2020" name="bioRxiv">
        <title>Chromosome-level reference genome of the European wasp spider Argiope bruennichi: a resource for studies on range expansion and evolutionary adaptation.</title>
        <authorList>
            <person name="Sheffer M.M."/>
            <person name="Hoppe A."/>
            <person name="Krehenwinkel H."/>
            <person name="Uhl G."/>
            <person name="Kuss A.W."/>
            <person name="Jensen L."/>
            <person name="Jensen C."/>
            <person name="Gillespie R.G."/>
            <person name="Hoff K.J."/>
            <person name="Prost S."/>
        </authorList>
    </citation>
    <scope>NUCLEOTIDE SEQUENCE</scope>
</reference>